<evidence type="ECO:0000313" key="2">
    <source>
        <dbReference type="Proteomes" id="UP000755585"/>
    </source>
</evidence>
<organism evidence="1 2">
    <name type="scientific">Kribbella aluminosa</name>
    <dbReference type="NCBI Taxonomy" id="416017"/>
    <lineage>
        <taxon>Bacteria</taxon>
        <taxon>Bacillati</taxon>
        <taxon>Actinomycetota</taxon>
        <taxon>Actinomycetes</taxon>
        <taxon>Propionibacteriales</taxon>
        <taxon>Kribbellaceae</taxon>
        <taxon>Kribbella</taxon>
    </lineage>
</organism>
<keyword evidence="2" id="KW-1185">Reference proteome</keyword>
<gene>
    <name evidence="1" type="ORF">JOF29_004796</name>
</gene>
<comment type="caution">
    <text evidence="1">The sequence shown here is derived from an EMBL/GenBank/DDBJ whole genome shotgun (WGS) entry which is preliminary data.</text>
</comment>
<dbReference type="RefSeq" id="WP_209696611.1">
    <property type="nucleotide sequence ID" value="NZ_BAAAVU010000001.1"/>
</dbReference>
<dbReference type="Proteomes" id="UP000755585">
    <property type="component" value="Unassembled WGS sequence"/>
</dbReference>
<proteinExistence type="predicted"/>
<reference evidence="1 2" key="1">
    <citation type="submission" date="2021-03" db="EMBL/GenBank/DDBJ databases">
        <title>Sequencing the genomes of 1000 actinobacteria strains.</title>
        <authorList>
            <person name="Klenk H.-P."/>
        </authorList>
    </citation>
    <scope>NUCLEOTIDE SEQUENCE [LARGE SCALE GENOMIC DNA]</scope>
    <source>
        <strain evidence="1 2">DSM 18824</strain>
    </source>
</reference>
<accession>A0ABS4UPW1</accession>
<protein>
    <submittedName>
        <fullName evidence="1">Uncharacterized protein</fullName>
    </submittedName>
</protein>
<name>A0ABS4UPW1_9ACTN</name>
<sequence length="74" mass="8018">MKHIVAAAQYAAYAEELATGDPAAGDAVVRWAIERVPDVVCDVLARYPDGTPGRSRLGELHRQVEAGLRRRSTS</sequence>
<evidence type="ECO:0000313" key="1">
    <source>
        <dbReference type="EMBL" id="MBP2353686.1"/>
    </source>
</evidence>
<dbReference type="EMBL" id="JAGINT010000002">
    <property type="protein sequence ID" value="MBP2353686.1"/>
    <property type="molecule type" value="Genomic_DNA"/>
</dbReference>